<evidence type="ECO:0000256" key="3">
    <source>
        <dbReference type="ARBA" id="ARBA00023172"/>
    </source>
</evidence>
<dbReference type="PANTHER" id="PTHR31973:SF187">
    <property type="entry name" value="MUTATOR TRANSPOSASE MUDRA PROTEIN"/>
    <property type="match status" value="1"/>
</dbReference>
<gene>
    <name evidence="4" type="ORF">CB5_LOCUS9236</name>
</gene>
<dbReference type="AlphaFoldDB" id="A0A6V7P5C1"/>
<evidence type="ECO:0000313" key="4">
    <source>
        <dbReference type="EMBL" id="CAD1826025.1"/>
    </source>
</evidence>
<accession>A0A6V7P5C1</accession>
<protein>
    <recommendedName>
        <fullName evidence="5">MULE transposase domain-containing protein</fullName>
    </recommendedName>
</protein>
<dbReference type="PANTHER" id="PTHR31973">
    <property type="entry name" value="POLYPROTEIN, PUTATIVE-RELATED"/>
    <property type="match status" value="1"/>
</dbReference>
<proteinExistence type="predicted"/>
<dbReference type="InterPro" id="IPR001207">
    <property type="entry name" value="Transposase_mutator"/>
</dbReference>
<dbReference type="EMBL" id="LR862145">
    <property type="protein sequence ID" value="CAD1826025.1"/>
    <property type="molecule type" value="Genomic_DNA"/>
</dbReference>
<dbReference type="GO" id="GO:0004803">
    <property type="term" value="F:transposase activity"/>
    <property type="evidence" value="ECO:0007669"/>
    <property type="project" value="InterPro"/>
</dbReference>
<keyword evidence="3" id="KW-0233">DNA recombination</keyword>
<dbReference type="GO" id="GO:0006313">
    <property type="term" value="P:DNA transposition"/>
    <property type="evidence" value="ECO:0007669"/>
    <property type="project" value="InterPro"/>
</dbReference>
<evidence type="ECO:0008006" key="5">
    <source>
        <dbReference type="Google" id="ProtNLM"/>
    </source>
</evidence>
<name>A0A6V7P5C1_ANACO</name>
<dbReference type="PROSITE" id="PS01007">
    <property type="entry name" value="TRANSPOSASE_MUTATOR"/>
    <property type="match status" value="1"/>
</dbReference>
<evidence type="ECO:0000256" key="1">
    <source>
        <dbReference type="ARBA" id="ARBA00022578"/>
    </source>
</evidence>
<keyword evidence="2" id="KW-0238">DNA-binding</keyword>
<keyword evidence="1" id="KW-0815">Transposition</keyword>
<dbReference type="GO" id="GO:0003677">
    <property type="term" value="F:DNA binding"/>
    <property type="evidence" value="ECO:0007669"/>
    <property type="project" value="UniProtKB-KW"/>
</dbReference>
<organism evidence="4">
    <name type="scientific">Ananas comosus var. bracteatus</name>
    <name type="common">red pineapple</name>
    <dbReference type="NCBI Taxonomy" id="296719"/>
    <lineage>
        <taxon>Eukaryota</taxon>
        <taxon>Viridiplantae</taxon>
        <taxon>Streptophyta</taxon>
        <taxon>Embryophyta</taxon>
        <taxon>Tracheophyta</taxon>
        <taxon>Spermatophyta</taxon>
        <taxon>Magnoliopsida</taxon>
        <taxon>Liliopsida</taxon>
        <taxon>Poales</taxon>
        <taxon>Bromeliaceae</taxon>
        <taxon>Bromelioideae</taxon>
        <taxon>Ananas</taxon>
    </lineage>
</organism>
<evidence type="ECO:0000256" key="2">
    <source>
        <dbReference type="ARBA" id="ARBA00023125"/>
    </source>
</evidence>
<reference evidence="4" key="1">
    <citation type="submission" date="2020-07" db="EMBL/GenBank/DDBJ databases">
        <authorList>
            <person name="Lin J."/>
        </authorList>
    </citation>
    <scope>NUCLEOTIDE SEQUENCE</scope>
</reference>
<sequence length="132" mass="15227">MVLHGLKTAIGESEGLVFSSDRQKGLDEAVQVVYPRVEHRECIAHLYGNFKKKFRGDCYRDNLWAAAKAYTPNVYETSIAKGLGQYEVLWSDEFSAEVIGPQSRFEVRLHETQCSCRLWQVKRCAMHSLQWQ</sequence>